<dbReference type="GO" id="GO:0005634">
    <property type="term" value="C:nucleus"/>
    <property type="evidence" value="ECO:0007669"/>
    <property type="project" value="TreeGrafter"/>
</dbReference>
<evidence type="ECO:0008006" key="3">
    <source>
        <dbReference type="Google" id="ProtNLM"/>
    </source>
</evidence>
<dbReference type="CDD" id="cd20557">
    <property type="entry name" value="CYCLIN_ScPCL1-like"/>
    <property type="match status" value="1"/>
</dbReference>
<keyword evidence="2" id="KW-1185">Reference proteome</keyword>
<accession>A0A1Y1Y0F3</accession>
<dbReference type="Proteomes" id="UP000193498">
    <property type="component" value="Unassembled WGS sequence"/>
</dbReference>
<organism evidence="1 2">
    <name type="scientific">Basidiobolus meristosporus CBS 931.73</name>
    <dbReference type="NCBI Taxonomy" id="1314790"/>
    <lineage>
        <taxon>Eukaryota</taxon>
        <taxon>Fungi</taxon>
        <taxon>Fungi incertae sedis</taxon>
        <taxon>Zoopagomycota</taxon>
        <taxon>Entomophthoromycotina</taxon>
        <taxon>Basidiobolomycetes</taxon>
        <taxon>Basidiobolales</taxon>
        <taxon>Basidiobolaceae</taxon>
        <taxon>Basidiobolus</taxon>
    </lineage>
</organism>
<evidence type="ECO:0000313" key="2">
    <source>
        <dbReference type="Proteomes" id="UP000193498"/>
    </source>
</evidence>
<dbReference type="PANTHER" id="PTHR15615:SF108">
    <property type="entry name" value="PROTEIN CNPPD1"/>
    <property type="match status" value="1"/>
</dbReference>
<dbReference type="STRING" id="1314790.A0A1Y1Y0F3"/>
<name>A0A1Y1Y0F3_9FUNG</name>
<proteinExistence type="predicted"/>
<dbReference type="InParanoid" id="A0A1Y1Y0F3"/>
<gene>
    <name evidence="1" type="ORF">K493DRAFT_152364</name>
</gene>
<dbReference type="AlphaFoldDB" id="A0A1Y1Y0F3"/>
<evidence type="ECO:0000313" key="1">
    <source>
        <dbReference type="EMBL" id="ORX91448.1"/>
    </source>
</evidence>
<protein>
    <recommendedName>
        <fullName evidence="3">Cyclin N-terminal domain-containing protein</fullName>
    </recommendedName>
</protein>
<dbReference type="SUPFAM" id="SSF47954">
    <property type="entry name" value="Cyclin-like"/>
    <property type="match status" value="1"/>
</dbReference>
<sequence>MINHLFKCDDTRTNELHQLPKLSEFIDSVVRRTNTSWSSILIALTYLIRLKQKHPGCKGTYGSGHRLLLASIMVATKYLNDDAYYNKTWASVCNGIFTIQEINKMEMELLFFLDFKLYV</sequence>
<dbReference type="Gene3D" id="1.10.472.10">
    <property type="entry name" value="Cyclin-like"/>
    <property type="match status" value="1"/>
</dbReference>
<dbReference type="PANTHER" id="PTHR15615">
    <property type="match status" value="1"/>
</dbReference>
<dbReference type="GO" id="GO:0019901">
    <property type="term" value="F:protein kinase binding"/>
    <property type="evidence" value="ECO:0007669"/>
    <property type="project" value="InterPro"/>
</dbReference>
<dbReference type="InterPro" id="IPR013922">
    <property type="entry name" value="Cyclin_PHO80-like"/>
</dbReference>
<dbReference type="OrthoDB" id="10250320at2759"/>
<dbReference type="Pfam" id="PF08613">
    <property type="entry name" value="Cyclin"/>
    <property type="match status" value="1"/>
</dbReference>
<reference evidence="1 2" key="1">
    <citation type="submission" date="2016-07" db="EMBL/GenBank/DDBJ databases">
        <title>Pervasive Adenine N6-methylation of Active Genes in Fungi.</title>
        <authorList>
            <consortium name="DOE Joint Genome Institute"/>
            <person name="Mondo S.J."/>
            <person name="Dannebaum R.O."/>
            <person name="Kuo R.C."/>
            <person name="Labutti K."/>
            <person name="Haridas S."/>
            <person name="Kuo A."/>
            <person name="Salamov A."/>
            <person name="Ahrendt S.R."/>
            <person name="Lipzen A."/>
            <person name="Sullivan W."/>
            <person name="Andreopoulos W.B."/>
            <person name="Clum A."/>
            <person name="Lindquist E."/>
            <person name="Daum C."/>
            <person name="Ramamoorthy G.K."/>
            <person name="Gryganskyi A."/>
            <person name="Culley D."/>
            <person name="Magnuson J.K."/>
            <person name="James T.Y."/>
            <person name="O'Malley M.A."/>
            <person name="Stajich J.E."/>
            <person name="Spatafora J.W."/>
            <person name="Visel A."/>
            <person name="Grigoriev I.V."/>
        </authorList>
    </citation>
    <scope>NUCLEOTIDE SEQUENCE [LARGE SCALE GENOMIC DNA]</scope>
    <source>
        <strain evidence="1 2">CBS 931.73</strain>
    </source>
</reference>
<dbReference type="EMBL" id="MCFE01000321">
    <property type="protein sequence ID" value="ORX91448.1"/>
    <property type="molecule type" value="Genomic_DNA"/>
</dbReference>
<dbReference type="InterPro" id="IPR036915">
    <property type="entry name" value="Cyclin-like_sf"/>
</dbReference>
<feature type="non-terminal residue" evidence="1">
    <location>
        <position position="119"/>
    </location>
</feature>
<dbReference type="GO" id="GO:0016538">
    <property type="term" value="F:cyclin-dependent protein serine/threonine kinase regulator activity"/>
    <property type="evidence" value="ECO:0007669"/>
    <property type="project" value="TreeGrafter"/>
</dbReference>
<dbReference type="GO" id="GO:0000307">
    <property type="term" value="C:cyclin-dependent protein kinase holoenzyme complex"/>
    <property type="evidence" value="ECO:0007669"/>
    <property type="project" value="TreeGrafter"/>
</dbReference>
<comment type="caution">
    <text evidence="1">The sequence shown here is derived from an EMBL/GenBank/DDBJ whole genome shotgun (WGS) entry which is preliminary data.</text>
</comment>